<keyword evidence="6" id="KW-0145">Chemotaxis</keyword>
<evidence type="ECO:0000256" key="9">
    <source>
        <dbReference type="ARBA" id="ARBA00023136"/>
    </source>
</evidence>
<comment type="similarity">
    <text evidence="2">Belongs to the FliJ family.</text>
</comment>
<sequence>MKKSKRLLPVRQLKHQAEREEARKLADLQRELQAARHQLGELEGYLKEYFETIQGQQNKVTQASQLGLYQAFISRLQHAINRQGELIQQRQIAVQAQTQKWIKASASLKTMDQLIDSARRHEELEESKREQKILDDRPFRGGNGF</sequence>
<keyword evidence="13" id="KW-0966">Cell projection</keyword>
<proteinExistence type="inferred from homology"/>
<evidence type="ECO:0000256" key="12">
    <source>
        <dbReference type="SAM" id="MobiDB-lite"/>
    </source>
</evidence>
<evidence type="ECO:0000256" key="3">
    <source>
        <dbReference type="ARBA" id="ARBA00020392"/>
    </source>
</evidence>
<dbReference type="Pfam" id="PF02050">
    <property type="entry name" value="FliJ"/>
    <property type="match status" value="1"/>
</dbReference>
<organism evidence="13 14">
    <name type="scientific">Ketobacter alkanivorans</name>
    <dbReference type="NCBI Taxonomy" id="1917421"/>
    <lineage>
        <taxon>Bacteria</taxon>
        <taxon>Pseudomonadati</taxon>
        <taxon>Pseudomonadota</taxon>
        <taxon>Gammaproteobacteria</taxon>
        <taxon>Pseudomonadales</taxon>
        <taxon>Ketobacteraceae</taxon>
        <taxon>Ketobacter</taxon>
    </lineage>
</organism>
<evidence type="ECO:0000256" key="7">
    <source>
        <dbReference type="ARBA" id="ARBA00022795"/>
    </source>
</evidence>
<dbReference type="GO" id="GO:0009288">
    <property type="term" value="C:bacterial-type flagellum"/>
    <property type="evidence" value="ECO:0007669"/>
    <property type="project" value="InterPro"/>
</dbReference>
<dbReference type="EMBL" id="CP022684">
    <property type="protein sequence ID" value="AUM11624.1"/>
    <property type="molecule type" value="Genomic_DNA"/>
</dbReference>
<feature type="region of interest" description="Disordered" evidence="12">
    <location>
        <begin position="121"/>
        <end position="145"/>
    </location>
</feature>
<dbReference type="InterPro" id="IPR053716">
    <property type="entry name" value="Flag_assembly_chemotaxis_eff"/>
</dbReference>
<dbReference type="InterPro" id="IPR052570">
    <property type="entry name" value="FliJ"/>
</dbReference>
<evidence type="ECO:0000256" key="2">
    <source>
        <dbReference type="ARBA" id="ARBA00010004"/>
    </source>
</evidence>
<gene>
    <name evidence="13" type="primary">fliJ</name>
    <name evidence="13" type="ORF">Kalk_03965</name>
</gene>
<keyword evidence="10" id="KW-1006">Bacterial flagellum protein export</keyword>
<dbReference type="GO" id="GO:0006935">
    <property type="term" value="P:chemotaxis"/>
    <property type="evidence" value="ECO:0007669"/>
    <property type="project" value="UniProtKB-KW"/>
</dbReference>
<keyword evidence="9" id="KW-0472">Membrane</keyword>
<keyword evidence="8" id="KW-0653">Protein transport</keyword>
<dbReference type="Proteomes" id="UP000235116">
    <property type="component" value="Chromosome"/>
</dbReference>
<feature type="compositionally biased region" description="Basic and acidic residues" evidence="12">
    <location>
        <begin position="121"/>
        <end position="139"/>
    </location>
</feature>
<protein>
    <recommendedName>
        <fullName evidence="3">Flagellar FliJ protein</fullName>
    </recommendedName>
</protein>
<keyword evidence="13" id="KW-0969">Cilium</keyword>
<feature type="coiled-coil region" evidence="11">
    <location>
        <begin position="18"/>
        <end position="45"/>
    </location>
</feature>
<evidence type="ECO:0000256" key="5">
    <source>
        <dbReference type="ARBA" id="ARBA00022475"/>
    </source>
</evidence>
<dbReference type="KEGG" id="kak:Kalk_03965"/>
<dbReference type="Gene3D" id="1.10.287.1700">
    <property type="match status" value="1"/>
</dbReference>
<dbReference type="PANTHER" id="PTHR38786:SF1">
    <property type="entry name" value="FLAGELLAR FLIJ PROTEIN"/>
    <property type="match status" value="1"/>
</dbReference>
<dbReference type="GO" id="GO:0071973">
    <property type="term" value="P:bacterial-type flagellum-dependent cell motility"/>
    <property type="evidence" value="ECO:0007669"/>
    <property type="project" value="InterPro"/>
</dbReference>
<dbReference type="OrthoDB" id="6197325at2"/>
<name>A0A2K9LLF0_9GAMM</name>
<dbReference type="RefSeq" id="WP_101892964.1">
    <property type="nucleotide sequence ID" value="NZ_CP022684.1"/>
</dbReference>
<reference evidence="14" key="1">
    <citation type="submission" date="2017-08" db="EMBL/GenBank/DDBJ databases">
        <title>Direct submision.</title>
        <authorList>
            <person name="Kim S.-J."/>
            <person name="Rhee S.-K."/>
        </authorList>
    </citation>
    <scope>NUCLEOTIDE SEQUENCE [LARGE SCALE GENOMIC DNA]</scope>
    <source>
        <strain evidence="14">GI5</strain>
    </source>
</reference>
<dbReference type="NCBIfam" id="TIGR02473">
    <property type="entry name" value="flagell_FliJ"/>
    <property type="match status" value="1"/>
</dbReference>
<evidence type="ECO:0000256" key="8">
    <source>
        <dbReference type="ARBA" id="ARBA00022927"/>
    </source>
</evidence>
<evidence type="ECO:0000313" key="13">
    <source>
        <dbReference type="EMBL" id="AUM11624.1"/>
    </source>
</evidence>
<keyword evidence="14" id="KW-1185">Reference proteome</keyword>
<dbReference type="GO" id="GO:0044781">
    <property type="term" value="P:bacterial-type flagellum organization"/>
    <property type="evidence" value="ECO:0007669"/>
    <property type="project" value="UniProtKB-KW"/>
</dbReference>
<dbReference type="AlphaFoldDB" id="A0A2K9LLF0"/>
<dbReference type="PANTHER" id="PTHR38786">
    <property type="entry name" value="FLAGELLAR FLIJ PROTEIN"/>
    <property type="match status" value="1"/>
</dbReference>
<keyword evidence="4" id="KW-0813">Transport</keyword>
<evidence type="ECO:0000256" key="11">
    <source>
        <dbReference type="SAM" id="Coils"/>
    </source>
</evidence>
<dbReference type="GO" id="GO:0005886">
    <property type="term" value="C:plasma membrane"/>
    <property type="evidence" value="ECO:0007669"/>
    <property type="project" value="UniProtKB-SubCell"/>
</dbReference>
<dbReference type="GO" id="GO:0015031">
    <property type="term" value="P:protein transport"/>
    <property type="evidence" value="ECO:0007669"/>
    <property type="project" value="UniProtKB-KW"/>
</dbReference>
<evidence type="ECO:0000313" key="14">
    <source>
        <dbReference type="Proteomes" id="UP000235116"/>
    </source>
</evidence>
<keyword evidence="13" id="KW-0282">Flagellum</keyword>
<keyword evidence="7" id="KW-1005">Bacterial flagellum biogenesis</keyword>
<dbReference type="InterPro" id="IPR012823">
    <property type="entry name" value="Flagell_FliJ"/>
</dbReference>
<evidence type="ECO:0000256" key="4">
    <source>
        <dbReference type="ARBA" id="ARBA00022448"/>
    </source>
</evidence>
<keyword evidence="11" id="KW-0175">Coiled coil</keyword>
<evidence type="ECO:0000256" key="1">
    <source>
        <dbReference type="ARBA" id="ARBA00004413"/>
    </source>
</evidence>
<comment type="subcellular location">
    <subcellularLocation>
        <location evidence="1">Cell membrane</location>
        <topology evidence="1">Peripheral membrane protein</topology>
        <orientation evidence="1">Cytoplasmic side</orientation>
    </subcellularLocation>
</comment>
<accession>A0A2K9LLF0</accession>
<keyword evidence="5" id="KW-1003">Cell membrane</keyword>
<evidence type="ECO:0000256" key="10">
    <source>
        <dbReference type="ARBA" id="ARBA00023225"/>
    </source>
</evidence>
<evidence type="ECO:0000256" key="6">
    <source>
        <dbReference type="ARBA" id="ARBA00022500"/>
    </source>
</evidence>